<dbReference type="AlphaFoldDB" id="A0A0C3B7B3"/>
<dbReference type="PANTHER" id="PTHR38846:SF1">
    <property type="entry name" value="C3H1-TYPE DOMAIN-CONTAINING PROTEIN"/>
    <property type="match status" value="1"/>
</dbReference>
<dbReference type="PANTHER" id="PTHR38846">
    <property type="entry name" value="C3H1-TYPE DOMAIN-CONTAINING PROTEIN"/>
    <property type="match status" value="1"/>
</dbReference>
<gene>
    <name evidence="1" type="ORF">M408DRAFT_169378</name>
</gene>
<organism evidence="1 2">
    <name type="scientific">Serendipita vermifera MAFF 305830</name>
    <dbReference type="NCBI Taxonomy" id="933852"/>
    <lineage>
        <taxon>Eukaryota</taxon>
        <taxon>Fungi</taxon>
        <taxon>Dikarya</taxon>
        <taxon>Basidiomycota</taxon>
        <taxon>Agaricomycotina</taxon>
        <taxon>Agaricomycetes</taxon>
        <taxon>Sebacinales</taxon>
        <taxon>Serendipitaceae</taxon>
        <taxon>Serendipita</taxon>
    </lineage>
</organism>
<evidence type="ECO:0000313" key="2">
    <source>
        <dbReference type="Proteomes" id="UP000054097"/>
    </source>
</evidence>
<name>A0A0C3B7B3_SERVB</name>
<sequence>MSSYWSKFPDFDHKEAAPVQTEFKRLARQQGWITIKRKKKEEIKSTIYFEEWGECLESEFTKYYGDSKKPEGWQALCREVRLKNVPQSITACKKALKTKVRVNIVDLVDCRRTGEPVKRYRSLEALREYIWETDNIFPKFAAKKDGFLAGLLITLTDKPKKPSTSTS</sequence>
<dbReference type="EMBL" id="KN824299">
    <property type="protein sequence ID" value="KIM27371.1"/>
    <property type="molecule type" value="Genomic_DNA"/>
</dbReference>
<reference evidence="2" key="2">
    <citation type="submission" date="2015-01" db="EMBL/GenBank/DDBJ databases">
        <title>Evolutionary Origins and Diversification of the Mycorrhizal Mutualists.</title>
        <authorList>
            <consortium name="DOE Joint Genome Institute"/>
            <consortium name="Mycorrhizal Genomics Consortium"/>
            <person name="Kohler A."/>
            <person name="Kuo A."/>
            <person name="Nagy L.G."/>
            <person name="Floudas D."/>
            <person name="Copeland A."/>
            <person name="Barry K.W."/>
            <person name="Cichocki N."/>
            <person name="Veneault-Fourrey C."/>
            <person name="LaButti K."/>
            <person name="Lindquist E.A."/>
            <person name="Lipzen A."/>
            <person name="Lundell T."/>
            <person name="Morin E."/>
            <person name="Murat C."/>
            <person name="Riley R."/>
            <person name="Ohm R."/>
            <person name="Sun H."/>
            <person name="Tunlid A."/>
            <person name="Henrissat B."/>
            <person name="Grigoriev I.V."/>
            <person name="Hibbett D.S."/>
            <person name="Martin F."/>
        </authorList>
    </citation>
    <scope>NUCLEOTIDE SEQUENCE [LARGE SCALE GENOMIC DNA]</scope>
    <source>
        <strain evidence="2">MAFF 305830</strain>
    </source>
</reference>
<protein>
    <submittedName>
        <fullName evidence="1">Uncharacterized protein</fullName>
    </submittedName>
</protein>
<dbReference type="OrthoDB" id="6105938at2759"/>
<evidence type="ECO:0000313" key="1">
    <source>
        <dbReference type="EMBL" id="KIM27371.1"/>
    </source>
</evidence>
<dbReference type="HOGENOM" id="CLU_053382_4_1_1"/>
<proteinExistence type="predicted"/>
<dbReference type="STRING" id="933852.A0A0C3B7B3"/>
<dbReference type="Proteomes" id="UP000054097">
    <property type="component" value="Unassembled WGS sequence"/>
</dbReference>
<accession>A0A0C3B7B3</accession>
<reference evidence="1 2" key="1">
    <citation type="submission" date="2014-04" db="EMBL/GenBank/DDBJ databases">
        <authorList>
            <consortium name="DOE Joint Genome Institute"/>
            <person name="Kuo A."/>
            <person name="Zuccaro A."/>
            <person name="Kohler A."/>
            <person name="Nagy L.G."/>
            <person name="Floudas D."/>
            <person name="Copeland A."/>
            <person name="Barry K.W."/>
            <person name="Cichocki N."/>
            <person name="Veneault-Fourrey C."/>
            <person name="LaButti K."/>
            <person name="Lindquist E.A."/>
            <person name="Lipzen A."/>
            <person name="Lundell T."/>
            <person name="Morin E."/>
            <person name="Murat C."/>
            <person name="Sun H."/>
            <person name="Tunlid A."/>
            <person name="Henrissat B."/>
            <person name="Grigoriev I.V."/>
            <person name="Hibbett D.S."/>
            <person name="Martin F."/>
            <person name="Nordberg H.P."/>
            <person name="Cantor M.N."/>
            <person name="Hua S.X."/>
        </authorList>
    </citation>
    <scope>NUCLEOTIDE SEQUENCE [LARGE SCALE GENOMIC DNA]</scope>
    <source>
        <strain evidence="1 2">MAFF 305830</strain>
    </source>
</reference>
<keyword evidence="2" id="KW-1185">Reference proteome</keyword>